<accession>A0A9D4IWV7</accession>
<dbReference type="AlphaFoldDB" id="A0A9D4IWV7"/>
<evidence type="ECO:0000313" key="1">
    <source>
        <dbReference type="EMBL" id="KAH3787567.1"/>
    </source>
</evidence>
<gene>
    <name evidence="1" type="ORF">DPMN_165693</name>
</gene>
<protein>
    <submittedName>
        <fullName evidence="1">Uncharacterized protein</fullName>
    </submittedName>
</protein>
<comment type="caution">
    <text evidence="1">The sequence shown here is derived from an EMBL/GenBank/DDBJ whole genome shotgun (WGS) entry which is preliminary data.</text>
</comment>
<sequence>MDADAKQIGKMWGQLERLAQIRDDWRKLVGTKGEDEMRLNVSCSVKIGQDAYS</sequence>
<reference evidence="1" key="2">
    <citation type="submission" date="2020-11" db="EMBL/GenBank/DDBJ databases">
        <authorList>
            <person name="McCartney M.A."/>
            <person name="Auch B."/>
            <person name="Kono T."/>
            <person name="Mallez S."/>
            <person name="Becker A."/>
            <person name="Gohl D.M."/>
            <person name="Silverstein K.A.T."/>
            <person name="Koren S."/>
            <person name="Bechman K.B."/>
            <person name="Herman A."/>
            <person name="Abrahante J.E."/>
            <person name="Garbe J."/>
        </authorList>
    </citation>
    <scope>NUCLEOTIDE SEQUENCE</scope>
    <source>
        <strain evidence="1">Duluth1</strain>
        <tissue evidence="1">Whole animal</tissue>
    </source>
</reference>
<dbReference type="Proteomes" id="UP000828390">
    <property type="component" value="Unassembled WGS sequence"/>
</dbReference>
<keyword evidence="2" id="KW-1185">Reference proteome</keyword>
<name>A0A9D4IWV7_DREPO</name>
<organism evidence="1 2">
    <name type="scientific">Dreissena polymorpha</name>
    <name type="common">Zebra mussel</name>
    <name type="synonym">Mytilus polymorpha</name>
    <dbReference type="NCBI Taxonomy" id="45954"/>
    <lineage>
        <taxon>Eukaryota</taxon>
        <taxon>Metazoa</taxon>
        <taxon>Spiralia</taxon>
        <taxon>Lophotrochozoa</taxon>
        <taxon>Mollusca</taxon>
        <taxon>Bivalvia</taxon>
        <taxon>Autobranchia</taxon>
        <taxon>Heteroconchia</taxon>
        <taxon>Euheterodonta</taxon>
        <taxon>Imparidentia</taxon>
        <taxon>Neoheterodontei</taxon>
        <taxon>Myida</taxon>
        <taxon>Dreissenoidea</taxon>
        <taxon>Dreissenidae</taxon>
        <taxon>Dreissena</taxon>
    </lineage>
</organism>
<dbReference type="EMBL" id="JAIWYP010000008">
    <property type="protein sequence ID" value="KAH3787567.1"/>
    <property type="molecule type" value="Genomic_DNA"/>
</dbReference>
<evidence type="ECO:0000313" key="2">
    <source>
        <dbReference type="Proteomes" id="UP000828390"/>
    </source>
</evidence>
<reference evidence="1" key="1">
    <citation type="journal article" date="2019" name="bioRxiv">
        <title>The Genome of the Zebra Mussel, Dreissena polymorpha: A Resource for Invasive Species Research.</title>
        <authorList>
            <person name="McCartney M.A."/>
            <person name="Auch B."/>
            <person name="Kono T."/>
            <person name="Mallez S."/>
            <person name="Zhang Y."/>
            <person name="Obille A."/>
            <person name="Becker A."/>
            <person name="Abrahante J.E."/>
            <person name="Garbe J."/>
            <person name="Badalamenti J.P."/>
            <person name="Herman A."/>
            <person name="Mangelson H."/>
            <person name="Liachko I."/>
            <person name="Sullivan S."/>
            <person name="Sone E.D."/>
            <person name="Koren S."/>
            <person name="Silverstein K.A.T."/>
            <person name="Beckman K.B."/>
            <person name="Gohl D.M."/>
        </authorList>
    </citation>
    <scope>NUCLEOTIDE SEQUENCE</scope>
    <source>
        <strain evidence="1">Duluth1</strain>
        <tissue evidence="1">Whole animal</tissue>
    </source>
</reference>
<proteinExistence type="predicted"/>